<keyword evidence="3" id="KW-1185">Reference proteome</keyword>
<dbReference type="SUPFAM" id="SSF56601">
    <property type="entry name" value="beta-lactamase/transpeptidase-like"/>
    <property type="match status" value="1"/>
</dbReference>
<dbReference type="InterPro" id="IPR001466">
    <property type="entry name" value="Beta-lactam-related"/>
</dbReference>
<evidence type="ECO:0000313" key="3">
    <source>
        <dbReference type="Proteomes" id="UP000006377"/>
    </source>
</evidence>
<organism evidence="2 3">
    <name type="scientific">Parvibaculum lavamentivorans (strain DS-1 / DSM 13023 / NCIMB 13966)</name>
    <dbReference type="NCBI Taxonomy" id="402881"/>
    <lineage>
        <taxon>Bacteria</taxon>
        <taxon>Pseudomonadati</taxon>
        <taxon>Pseudomonadota</taxon>
        <taxon>Alphaproteobacteria</taxon>
        <taxon>Hyphomicrobiales</taxon>
        <taxon>Parvibaculaceae</taxon>
        <taxon>Parvibaculum</taxon>
    </lineage>
</organism>
<reference evidence="2 3" key="1">
    <citation type="journal article" date="2011" name="Stand. Genomic Sci.">
        <title>Complete genome sequence of Parvibaculum lavamentivorans type strain (DS-1(T)).</title>
        <authorList>
            <person name="Schleheck D."/>
            <person name="Weiss M."/>
            <person name="Pitluck S."/>
            <person name="Bruce D."/>
            <person name="Land M.L."/>
            <person name="Han S."/>
            <person name="Saunders E."/>
            <person name="Tapia R."/>
            <person name="Detter C."/>
            <person name="Brettin T."/>
            <person name="Han J."/>
            <person name="Woyke T."/>
            <person name="Goodwin L."/>
            <person name="Pennacchio L."/>
            <person name="Nolan M."/>
            <person name="Cook A.M."/>
            <person name="Kjelleberg S."/>
            <person name="Thomas T."/>
        </authorList>
    </citation>
    <scope>NUCLEOTIDE SEQUENCE [LARGE SCALE GENOMIC DNA]</scope>
    <source>
        <strain evidence="3">DS-1 / DSM 13023 / NCIMB 13966</strain>
    </source>
</reference>
<feature type="domain" description="Beta-lactamase-related" evidence="1">
    <location>
        <begin position="56"/>
        <end position="429"/>
    </location>
</feature>
<dbReference type="STRING" id="402881.Plav_0831"/>
<gene>
    <name evidence="2" type="ordered locus">Plav_0831</name>
</gene>
<dbReference type="Pfam" id="PF00144">
    <property type="entry name" value="Beta-lactamase"/>
    <property type="match status" value="1"/>
</dbReference>
<dbReference type="HOGENOM" id="CLU_020027_11_2_5"/>
<dbReference type="Gene3D" id="3.40.710.10">
    <property type="entry name" value="DD-peptidase/beta-lactamase superfamily"/>
    <property type="match status" value="1"/>
</dbReference>
<dbReference type="EMBL" id="CP000774">
    <property type="protein sequence ID" value="ABS62454.1"/>
    <property type="molecule type" value="Genomic_DNA"/>
</dbReference>
<dbReference type="InterPro" id="IPR050789">
    <property type="entry name" value="Diverse_Enzym_Activities"/>
</dbReference>
<dbReference type="PANTHER" id="PTHR43283:SF3">
    <property type="entry name" value="BETA-LACTAMASE FAMILY PROTEIN (AFU_ORTHOLOGUE AFUA_5G07500)"/>
    <property type="match status" value="1"/>
</dbReference>
<dbReference type="PANTHER" id="PTHR43283">
    <property type="entry name" value="BETA-LACTAMASE-RELATED"/>
    <property type="match status" value="1"/>
</dbReference>
<dbReference type="InterPro" id="IPR012338">
    <property type="entry name" value="Beta-lactam/transpept-like"/>
</dbReference>
<evidence type="ECO:0000259" key="1">
    <source>
        <dbReference type="Pfam" id="PF00144"/>
    </source>
</evidence>
<dbReference type="eggNOG" id="COG1680">
    <property type="taxonomic scope" value="Bacteria"/>
</dbReference>
<dbReference type="MEROPS" id="S12.950"/>
<proteinExistence type="predicted"/>
<dbReference type="Proteomes" id="UP000006377">
    <property type="component" value="Chromosome"/>
</dbReference>
<protein>
    <submittedName>
        <fullName evidence="2">Beta-lactamase</fullName>
    </submittedName>
</protein>
<evidence type="ECO:0000313" key="2">
    <source>
        <dbReference type="EMBL" id="ABS62454.1"/>
    </source>
</evidence>
<sequence>MPRGPGAPTSFFARSPRPNRIDLQKHYPEEFVMNIIPRVGKPEDSGFDPARLANITNYFRSYVDREKIAGFSTLVSRGGEIAHFETAGHRDRERGLPMEKDTIFRIYSMTKPITSLALMMLYEEGHFQLNHAVSRYIPSFKKLRVWASGTAEKYETKPCEREMTIRDLLTHTSGLTYGFMYEHPVDQLYRDAGIEGANTVGMTLKEMVEAVSEIPLLFSPGEHWNYSVSTDVCGHLVEVMSGRPLDEFLTSRIFAPLGMVDTAFFVPKEKLGRFATNYFKNPKTGKSGIMDVGDETSTYAQPPKFLSGGGGLTSTMMDYWRFCQMLLNGGELDGVRICSPKTIEFMTLNHLPRGKEMKEMSISAFSELAAEGAGFGLGFQVVLDPAVTQAIGSAGNFSWGGAASTYFWIDPEEDLIAILMTQLYPSSTYPLRPQLQQLVYGAIID</sequence>
<dbReference type="KEGG" id="pla:Plav_0831"/>
<dbReference type="AlphaFoldDB" id="A7HRC1"/>
<accession>A7HRC1</accession>
<name>A7HRC1_PARL1</name>